<evidence type="ECO:0000256" key="8">
    <source>
        <dbReference type="ARBA" id="ARBA00023033"/>
    </source>
</evidence>
<dbReference type="GO" id="GO:0000166">
    <property type="term" value="F:nucleotide binding"/>
    <property type="evidence" value="ECO:0007669"/>
    <property type="project" value="UniProtKB-KW"/>
</dbReference>
<proteinExistence type="inferred from homology"/>
<sequence>MKNIITLLDVNIPIIQAPMAGVQDSQLAIAVSNAGGLGSLPCSMLSVEELHQQLTIIKEQTKKPINLNFFCHKMTEPNQQQQAAWFTELAPFLNKYQIDPSTINIETNRRPFGQEQLDVLAEFKPKVVSFHFGLPDKNLLDQLKEWGTTILSTATTIEEALYLQANGADVIIAQGLEAGGHRGMFLTDDLMTQIGTMALVPQVVAAVNIPVIATGGIANANCVKAAMTLGASGVQVGTSYLLCPEAKTSLLHRQAILSDEIKHTAITNIFTGKPARALINKAIQEIGPLNSLVPSFPYATPAMAALRQIAESQDSNNFTPLWASQNISGCNIIPAAEITKQLAKGI</sequence>
<dbReference type="CDD" id="cd04730">
    <property type="entry name" value="NPD_like"/>
    <property type="match status" value="1"/>
</dbReference>
<keyword evidence="3" id="KW-0216">Detoxification</keyword>
<dbReference type="RefSeq" id="WP_201091039.1">
    <property type="nucleotide sequence ID" value="NZ_CP067393.1"/>
</dbReference>
<evidence type="ECO:0000256" key="10">
    <source>
        <dbReference type="ARBA" id="ARBA00049401"/>
    </source>
</evidence>
<keyword evidence="8 12" id="KW-0503">Monooxygenase</keyword>
<evidence type="ECO:0000256" key="1">
    <source>
        <dbReference type="ARBA" id="ARBA00001917"/>
    </source>
</evidence>
<dbReference type="Proteomes" id="UP000595278">
    <property type="component" value="Chromosome"/>
</dbReference>
<evidence type="ECO:0000256" key="5">
    <source>
        <dbReference type="ARBA" id="ARBA00022643"/>
    </source>
</evidence>
<gene>
    <name evidence="12" type="ORF">JHT90_11390</name>
</gene>
<dbReference type="GO" id="GO:0018580">
    <property type="term" value="F:nitronate monooxygenase activity"/>
    <property type="evidence" value="ECO:0007669"/>
    <property type="project" value="InterPro"/>
</dbReference>
<keyword evidence="5" id="KW-0288">FMN</keyword>
<evidence type="ECO:0000313" key="13">
    <source>
        <dbReference type="Proteomes" id="UP000595278"/>
    </source>
</evidence>
<protein>
    <recommendedName>
        <fullName evidence="11">Nitronate monooxygenase</fullName>
    </recommendedName>
    <alternativeName>
        <fullName evidence="9">Propionate 3-nitronate monooxygenase</fullName>
    </alternativeName>
</protein>
<evidence type="ECO:0000256" key="2">
    <source>
        <dbReference type="ARBA" id="ARBA00009881"/>
    </source>
</evidence>
<keyword evidence="13" id="KW-1185">Reference proteome</keyword>
<evidence type="ECO:0000313" key="12">
    <source>
        <dbReference type="EMBL" id="QQP84987.1"/>
    </source>
</evidence>
<evidence type="ECO:0000256" key="7">
    <source>
        <dbReference type="ARBA" id="ARBA00023002"/>
    </source>
</evidence>
<comment type="catalytic activity">
    <reaction evidence="10">
        <text>3 propionate 3-nitronate + 3 O2 + H2O = 3 3-oxopropanoate + 2 nitrate + nitrite + H2O2 + 3 H(+)</text>
        <dbReference type="Rhea" id="RHEA:57332"/>
        <dbReference type="ChEBI" id="CHEBI:15377"/>
        <dbReference type="ChEBI" id="CHEBI:15378"/>
        <dbReference type="ChEBI" id="CHEBI:15379"/>
        <dbReference type="ChEBI" id="CHEBI:16240"/>
        <dbReference type="ChEBI" id="CHEBI:16301"/>
        <dbReference type="ChEBI" id="CHEBI:17632"/>
        <dbReference type="ChEBI" id="CHEBI:33190"/>
        <dbReference type="ChEBI" id="CHEBI:136067"/>
    </reaction>
</comment>
<comment type="cofactor">
    <cofactor evidence="1">
        <name>FMN</name>
        <dbReference type="ChEBI" id="CHEBI:58210"/>
    </cofactor>
</comment>
<keyword evidence="6" id="KW-0547">Nucleotide-binding</keyword>
<evidence type="ECO:0000256" key="11">
    <source>
        <dbReference type="ARBA" id="ARBA00067136"/>
    </source>
</evidence>
<dbReference type="PANTHER" id="PTHR42747">
    <property type="entry name" value="NITRONATE MONOOXYGENASE-RELATED"/>
    <property type="match status" value="1"/>
</dbReference>
<dbReference type="EMBL" id="CP067393">
    <property type="protein sequence ID" value="QQP84987.1"/>
    <property type="molecule type" value="Genomic_DNA"/>
</dbReference>
<dbReference type="InterPro" id="IPR013785">
    <property type="entry name" value="Aldolase_TIM"/>
</dbReference>
<dbReference type="InterPro" id="IPR004136">
    <property type="entry name" value="NMO"/>
</dbReference>
<keyword evidence="4" id="KW-0285">Flavoprotein</keyword>
<name>A0A974NEI1_9GAMM</name>
<accession>A0A974NEI1</accession>
<evidence type="ECO:0000256" key="4">
    <source>
        <dbReference type="ARBA" id="ARBA00022630"/>
    </source>
</evidence>
<keyword evidence="7" id="KW-0560">Oxidoreductase</keyword>
<reference evidence="12 13" key="1">
    <citation type="submission" date="2021-01" db="EMBL/GenBank/DDBJ databases">
        <title>Entomomonas sp. F2A isolated from a house cricket (Acheta domesticus).</title>
        <authorList>
            <person name="Spergser J."/>
            <person name="Busse H.-J."/>
        </authorList>
    </citation>
    <scope>NUCLEOTIDE SEQUENCE [LARGE SCALE GENOMIC DNA]</scope>
    <source>
        <strain evidence="12 13">F2A</strain>
    </source>
</reference>
<evidence type="ECO:0000256" key="6">
    <source>
        <dbReference type="ARBA" id="ARBA00022741"/>
    </source>
</evidence>
<comment type="similarity">
    <text evidence="2">Belongs to the nitronate monooxygenase family. NMO class I subfamily.</text>
</comment>
<dbReference type="Gene3D" id="3.20.20.70">
    <property type="entry name" value="Aldolase class I"/>
    <property type="match status" value="1"/>
</dbReference>
<organism evidence="12 13">
    <name type="scientific">Entomomonas asaccharolytica</name>
    <dbReference type="NCBI Taxonomy" id="2785331"/>
    <lineage>
        <taxon>Bacteria</taxon>
        <taxon>Pseudomonadati</taxon>
        <taxon>Pseudomonadota</taxon>
        <taxon>Gammaproteobacteria</taxon>
        <taxon>Pseudomonadales</taxon>
        <taxon>Pseudomonadaceae</taxon>
        <taxon>Entomomonas</taxon>
    </lineage>
</organism>
<evidence type="ECO:0000256" key="9">
    <source>
        <dbReference type="ARBA" id="ARBA00031155"/>
    </source>
</evidence>
<dbReference type="FunFam" id="3.20.20.70:FF:000154">
    <property type="entry name" value="Probable nitronate monooxygenase"/>
    <property type="match status" value="1"/>
</dbReference>
<dbReference type="AlphaFoldDB" id="A0A974NEI1"/>
<dbReference type="GO" id="GO:0009636">
    <property type="term" value="P:response to toxic substance"/>
    <property type="evidence" value="ECO:0007669"/>
    <property type="project" value="UniProtKB-KW"/>
</dbReference>
<dbReference type="PANTHER" id="PTHR42747:SF3">
    <property type="entry name" value="NITRONATE MONOOXYGENASE-RELATED"/>
    <property type="match status" value="1"/>
</dbReference>
<dbReference type="Pfam" id="PF03060">
    <property type="entry name" value="NMO"/>
    <property type="match status" value="1"/>
</dbReference>
<dbReference type="KEGG" id="eaz:JHT90_11390"/>
<dbReference type="SUPFAM" id="SSF51412">
    <property type="entry name" value="Inosine monophosphate dehydrogenase (IMPDH)"/>
    <property type="match status" value="1"/>
</dbReference>
<evidence type="ECO:0000256" key="3">
    <source>
        <dbReference type="ARBA" id="ARBA00022575"/>
    </source>
</evidence>